<dbReference type="InterPro" id="IPR035940">
    <property type="entry name" value="CAP_sf"/>
</dbReference>
<dbReference type="Gene3D" id="3.40.33.10">
    <property type="entry name" value="CAP"/>
    <property type="match status" value="1"/>
</dbReference>
<organism evidence="3 4">
    <name type="scientific">Paenibacillus planticolens</name>
    <dbReference type="NCBI Taxonomy" id="2654976"/>
    <lineage>
        <taxon>Bacteria</taxon>
        <taxon>Bacillati</taxon>
        <taxon>Bacillota</taxon>
        <taxon>Bacilli</taxon>
        <taxon>Bacillales</taxon>
        <taxon>Paenibacillaceae</taxon>
        <taxon>Paenibacillus</taxon>
    </lineage>
</organism>
<feature type="region of interest" description="Disordered" evidence="1">
    <location>
        <begin position="62"/>
        <end position="103"/>
    </location>
</feature>
<dbReference type="InterPro" id="IPR014044">
    <property type="entry name" value="CAP_dom"/>
</dbReference>
<feature type="domain" description="SCP" evidence="2">
    <location>
        <begin position="106"/>
        <end position="214"/>
    </location>
</feature>
<gene>
    <name evidence="3" type="ORF">GC097_03610</name>
</gene>
<dbReference type="PANTHER" id="PTHR31157:SF1">
    <property type="entry name" value="SCP DOMAIN-CONTAINING PROTEIN"/>
    <property type="match status" value="1"/>
</dbReference>
<feature type="compositionally biased region" description="Low complexity" evidence="1">
    <location>
        <begin position="91"/>
        <end position="103"/>
    </location>
</feature>
<accession>A0ABX1ZG76</accession>
<dbReference type="RefSeq" id="WP_171681997.1">
    <property type="nucleotide sequence ID" value="NZ_WHNZ01000012.1"/>
</dbReference>
<evidence type="ECO:0000259" key="2">
    <source>
        <dbReference type="Pfam" id="PF00188"/>
    </source>
</evidence>
<proteinExistence type="predicted"/>
<evidence type="ECO:0000313" key="3">
    <source>
        <dbReference type="EMBL" id="NOU99109.1"/>
    </source>
</evidence>
<dbReference type="Pfam" id="PF00188">
    <property type="entry name" value="CAP"/>
    <property type="match status" value="1"/>
</dbReference>
<dbReference type="Proteomes" id="UP000618579">
    <property type="component" value="Unassembled WGS sequence"/>
</dbReference>
<dbReference type="PANTHER" id="PTHR31157">
    <property type="entry name" value="SCP DOMAIN-CONTAINING PROTEIN"/>
    <property type="match status" value="1"/>
</dbReference>
<evidence type="ECO:0000256" key="1">
    <source>
        <dbReference type="SAM" id="MobiDB-lite"/>
    </source>
</evidence>
<dbReference type="CDD" id="cd05379">
    <property type="entry name" value="CAP_bacterial"/>
    <property type="match status" value="1"/>
</dbReference>
<feature type="compositionally biased region" description="Basic and acidic residues" evidence="1">
    <location>
        <begin position="1"/>
        <end position="12"/>
    </location>
</feature>
<protein>
    <submittedName>
        <fullName evidence="3">SCP-like extracellular</fullName>
    </submittedName>
</protein>
<sequence>MNAKQTKVETRAHHAPSTSTLTQASSISTGGAGKSTITAKEAPNDASSWLDWFQRNYAPAENPANQIANPQPTANQPTANQPTARPQTSVNPQPASNASQSAQQVLDLVNQERTKAGLSALSMNGTLSKMAMDKAKDMYNNKYFDHQSPTYGSPFDMMNAYGVTYNSAGENIAQGQTSPAEVMNQWMNSPGHRANILNSSYTQIGIAYYNGEWVQEFIG</sequence>
<feature type="compositionally biased region" description="Polar residues" evidence="1">
    <location>
        <begin position="16"/>
        <end position="29"/>
    </location>
</feature>
<comment type="caution">
    <text evidence="3">The sequence shown here is derived from an EMBL/GenBank/DDBJ whole genome shotgun (WGS) entry which is preliminary data.</text>
</comment>
<dbReference type="EMBL" id="WHNZ01000012">
    <property type="protein sequence ID" value="NOU99109.1"/>
    <property type="molecule type" value="Genomic_DNA"/>
</dbReference>
<evidence type="ECO:0000313" key="4">
    <source>
        <dbReference type="Proteomes" id="UP000618579"/>
    </source>
</evidence>
<feature type="region of interest" description="Disordered" evidence="1">
    <location>
        <begin position="1"/>
        <end position="43"/>
    </location>
</feature>
<name>A0ABX1ZG76_9BACL</name>
<reference evidence="3 4" key="1">
    <citation type="submission" date="2019-10" db="EMBL/GenBank/DDBJ databases">
        <title>Description of Paenibacillus pedi sp. nov.</title>
        <authorList>
            <person name="Carlier A."/>
            <person name="Qi S."/>
        </authorList>
    </citation>
    <scope>NUCLEOTIDE SEQUENCE [LARGE SCALE GENOMIC DNA]</scope>
    <source>
        <strain evidence="3 4">LMG 31457</strain>
    </source>
</reference>
<keyword evidence="4" id="KW-1185">Reference proteome</keyword>
<dbReference type="SUPFAM" id="SSF55797">
    <property type="entry name" value="PR-1-like"/>
    <property type="match status" value="1"/>
</dbReference>
<feature type="compositionally biased region" description="Polar residues" evidence="1">
    <location>
        <begin position="63"/>
        <end position="90"/>
    </location>
</feature>